<evidence type="ECO:0000256" key="2">
    <source>
        <dbReference type="ARBA" id="ARBA00022741"/>
    </source>
</evidence>
<evidence type="ECO:0000313" key="9">
    <source>
        <dbReference type="EMBL" id="GAA3543708.1"/>
    </source>
</evidence>
<evidence type="ECO:0000256" key="3">
    <source>
        <dbReference type="ARBA" id="ARBA00022777"/>
    </source>
</evidence>
<reference evidence="10" key="1">
    <citation type="journal article" date="2019" name="Int. J. Syst. Evol. Microbiol.">
        <title>The Global Catalogue of Microorganisms (GCM) 10K type strain sequencing project: providing services to taxonomists for standard genome sequencing and annotation.</title>
        <authorList>
            <consortium name="The Broad Institute Genomics Platform"/>
            <consortium name="The Broad Institute Genome Sequencing Center for Infectious Disease"/>
            <person name="Wu L."/>
            <person name="Ma J."/>
        </authorList>
    </citation>
    <scope>NUCLEOTIDE SEQUENCE [LARGE SCALE GENOMIC DNA]</scope>
    <source>
        <strain evidence="10">JCM 16898</strain>
    </source>
</reference>
<dbReference type="Pfam" id="PF00069">
    <property type="entry name" value="Pkinase"/>
    <property type="match status" value="1"/>
</dbReference>
<dbReference type="InterPro" id="IPR017441">
    <property type="entry name" value="Protein_kinase_ATP_BS"/>
</dbReference>
<keyword evidence="1" id="KW-0808">Transferase</keyword>
<dbReference type="Gene3D" id="3.30.200.20">
    <property type="entry name" value="Phosphorylase Kinase, domain 1"/>
    <property type="match status" value="1"/>
</dbReference>
<dbReference type="Pfam" id="PF12079">
    <property type="entry name" value="DUF3558"/>
    <property type="match status" value="1"/>
</dbReference>
<keyword evidence="7" id="KW-0472">Membrane</keyword>
<keyword evidence="2 5" id="KW-0547">Nucleotide-binding</keyword>
<evidence type="ECO:0000256" key="6">
    <source>
        <dbReference type="SAM" id="MobiDB-lite"/>
    </source>
</evidence>
<dbReference type="InterPro" id="IPR008271">
    <property type="entry name" value="Ser/Thr_kinase_AS"/>
</dbReference>
<keyword evidence="7" id="KW-0812">Transmembrane</keyword>
<sequence>MPEERGSWVGHYRLLAPLGAGGMGKVALAQAPDGRLAALKRVHPGLAHDPGFRERFRREVDASRRVSGAYTAAVLDADPDAPVPWLASSFIAGPTLRDAIDAAGPLPAESVRRLAVGLATALADIHRGGLIHRDLKPTNVLLAADGPRVIDFGIARAAEGGPELTHTGAVVGSPGFMSPEQALGKQLTPASDVFSLGGLLVLAATGHAPFAGRSTPQTLYQVVHTLPDFSAASPAIRYLAEPCLAKDPAQRPTPEQLLDAIGSLAPSPQPWPMAVHSLITEREQTAARAVREPIRWRAPVRRRRRGKIVAAAAGAVVVVAAGVLTAVTLTRPDAPPTTAADAPAAPVTTSTAPPEPLSPAGLRQIDPCQVLRGLPVTSHVQFTSCVFSGDRQREITVGVPTGPIPADEATATATIAGLPAAVQSISDGRNGCDAAIRLPDDPDSALRVGVTTETDGATDGLCDDAKAKLTEMVQNIRNGNARLPEKTPSLAKLDPCTLLTGDDLQKIFGTVPTGSPFTLHGCGWYLNDSASLDVSLDYFESAPFPDETRGTQIRLGGVTGYVRPFSDSEPEVCEVHWTQRKNGAEARETVSVQVTPPADGRAVDTCRQAKTAAAKVVPRLPR</sequence>
<dbReference type="PROSITE" id="PS00108">
    <property type="entry name" value="PROTEIN_KINASE_ST"/>
    <property type="match status" value="1"/>
</dbReference>
<keyword evidence="10" id="KW-1185">Reference proteome</keyword>
<keyword evidence="4 5" id="KW-0067">ATP-binding</keyword>
<dbReference type="InterPro" id="IPR000719">
    <property type="entry name" value="Prot_kinase_dom"/>
</dbReference>
<feature type="transmembrane region" description="Helical" evidence="7">
    <location>
        <begin position="308"/>
        <end position="329"/>
    </location>
</feature>
<dbReference type="Proteomes" id="UP001500689">
    <property type="component" value="Unassembled WGS sequence"/>
</dbReference>
<evidence type="ECO:0000256" key="7">
    <source>
        <dbReference type="SAM" id="Phobius"/>
    </source>
</evidence>
<dbReference type="PROSITE" id="PS50011">
    <property type="entry name" value="PROTEIN_KINASE_DOM"/>
    <property type="match status" value="1"/>
</dbReference>
<dbReference type="PANTHER" id="PTHR43289">
    <property type="entry name" value="MITOGEN-ACTIVATED PROTEIN KINASE KINASE KINASE 20-RELATED"/>
    <property type="match status" value="1"/>
</dbReference>
<dbReference type="InterPro" id="IPR011009">
    <property type="entry name" value="Kinase-like_dom_sf"/>
</dbReference>
<evidence type="ECO:0000259" key="8">
    <source>
        <dbReference type="PROSITE" id="PS50011"/>
    </source>
</evidence>
<comment type="caution">
    <text evidence="9">The sequence shown here is derived from an EMBL/GenBank/DDBJ whole genome shotgun (WGS) entry which is preliminary data.</text>
</comment>
<feature type="compositionally biased region" description="Low complexity" evidence="6">
    <location>
        <begin position="331"/>
        <end position="352"/>
    </location>
</feature>
<dbReference type="InterPro" id="IPR024520">
    <property type="entry name" value="DUF3558"/>
</dbReference>
<dbReference type="Gene3D" id="1.10.510.10">
    <property type="entry name" value="Transferase(Phosphotransferase) domain 1"/>
    <property type="match status" value="1"/>
</dbReference>
<feature type="region of interest" description="Disordered" evidence="6">
    <location>
        <begin position="331"/>
        <end position="361"/>
    </location>
</feature>
<dbReference type="SMART" id="SM00220">
    <property type="entry name" value="S_TKc"/>
    <property type="match status" value="1"/>
</dbReference>
<dbReference type="PROSITE" id="PS00107">
    <property type="entry name" value="PROTEIN_KINASE_ATP"/>
    <property type="match status" value="1"/>
</dbReference>
<keyword evidence="3" id="KW-0418">Kinase</keyword>
<dbReference type="PANTHER" id="PTHR43289:SF34">
    <property type="entry name" value="SERINE_THREONINE-PROTEIN KINASE YBDM-RELATED"/>
    <property type="match status" value="1"/>
</dbReference>
<proteinExistence type="predicted"/>
<evidence type="ECO:0000256" key="4">
    <source>
        <dbReference type="ARBA" id="ARBA00022840"/>
    </source>
</evidence>
<dbReference type="RefSeq" id="WP_344859788.1">
    <property type="nucleotide sequence ID" value="NZ_BAAAZN010000005.1"/>
</dbReference>
<evidence type="ECO:0000313" key="10">
    <source>
        <dbReference type="Proteomes" id="UP001500689"/>
    </source>
</evidence>
<dbReference type="CDD" id="cd14014">
    <property type="entry name" value="STKc_PknB_like"/>
    <property type="match status" value="1"/>
</dbReference>
<organism evidence="9 10">
    <name type="scientific">Amycolatopsis ultiminotia</name>
    <dbReference type="NCBI Taxonomy" id="543629"/>
    <lineage>
        <taxon>Bacteria</taxon>
        <taxon>Bacillati</taxon>
        <taxon>Actinomycetota</taxon>
        <taxon>Actinomycetes</taxon>
        <taxon>Pseudonocardiales</taxon>
        <taxon>Pseudonocardiaceae</taxon>
        <taxon>Amycolatopsis</taxon>
    </lineage>
</organism>
<feature type="domain" description="Protein kinase" evidence="8">
    <location>
        <begin position="12"/>
        <end position="272"/>
    </location>
</feature>
<dbReference type="SUPFAM" id="SSF56112">
    <property type="entry name" value="Protein kinase-like (PK-like)"/>
    <property type="match status" value="1"/>
</dbReference>
<feature type="binding site" evidence="5">
    <location>
        <position position="40"/>
    </location>
    <ligand>
        <name>ATP</name>
        <dbReference type="ChEBI" id="CHEBI:30616"/>
    </ligand>
</feature>
<evidence type="ECO:0000256" key="1">
    <source>
        <dbReference type="ARBA" id="ARBA00022679"/>
    </source>
</evidence>
<gene>
    <name evidence="9" type="ORF">GCM10022222_29200</name>
</gene>
<dbReference type="EMBL" id="BAAAZN010000005">
    <property type="protein sequence ID" value="GAA3543708.1"/>
    <property type="molecule type" value="Genomic_DNA"/>
</dbReference>
<accession>A0ABP6W285</accession>
<name>A0ABP6W285_9PSEU</name>
<keyword evidence="7" id="KW-1133">Transmembrane helix</keyword>
<protein>
    <recommendedName>
        <fullName evidence="8">Protein kinase domain-containing protein</fullName>
    </recommendedName>
</protein>
<evidence type="ECO:0000256" key="5">
    <source>
        <dbReference type="PROSITE-ProRule" id="PRU10141"/>
    </source>
</evidence>